<dbReference type="RefSeq" id="WP_336858076.1">
    <property type="nucleotide sequence ID" value="NZ_JBBBOM010000021.1"/>
</dbReference>
<comment type="caution">
    <text evidence="1">The sequence shown here is derived from an EMBL/GenBank/DDBJ whole genome shotgun (WGS) entry which is preliminary data.</text>
</comment>
<dbReference type="Proteomes" id="UP001313132">
    <property type="component" value="Unassembled WGS sequence"/>
</dbReference>
<keyword evidence="2" id="KW-1185">Reference proteome</keyword>
<evidence type="ECO:0000313" key="2">
    <source>
        <dbReference type="Proteomes" id="UP001313132"/>
    </source>
</evidence>
<sequence>MTDMMDDLRVFKLRSKDTGRKVRLLTYGDISRCYSFTCFDEKVLFPARWKDVFSKGDNIPFDLLDDIYYKQRMHDGKRNIRLRYDERNDYEIDVFLTYAQECWVKESVAQKEETEKYLCDKYDTLLKKHKKITLLPFAFYLADDWEEQNGVSLSRKFSVNVIKLALEELQERFDKMIKTLKSHSEYEPACAYTRLILLDEQFRPFYLVNFFFRGDDISDFFAKDIWEEWLNTRCSRSKKNERATLYAFEHEHKPCRNDVEGLLFSRPDRNIFSIHDEDEILKKLLNFDINNFGAVKNNRKSHENFFRLQAQKYNAIPGSRAKTFSDNFTYTPSTKKKTKDKSD</sequence>
<accession>A0ABU8K2S5</accession>
<gene>
    <name evidence="1" type="ORF">WCT63_16515</name>
</gene>
<protein>
    <submittedName>
        <fullName evidence="1">Uncharacterized protein</fullName>
    </submittedName>
</protein>
<reference evidence="1 2" key="1">
    <citation type="submission" date="2024-03" db="EMBL/GenBank/DDBJ databases">
        <title>Analysis of soft rot Pectobacteriaceae population diversity in US potato growing regions between 2016 and 2022.</title>
        <authorList>
            <person name="Ma X."/>
            <person name="Zhang X."/>
            <person name="Stodghill P."/>
            <person name="Rioux R."/>
            <person name="Babler B."/>
            <person name="Shrestha S."/>
            <person name="Babler B."/>
            <person name="Rivedal H."/>
            <person name="Frost K."/>
            <person name="Hao J."/>
            <person name="Secor G."/>
            <person name="Swingle B."/>
        </authorList>
    </citation>
    <scope>NUCLEOTIDE SEQUENCE [LARGE SCALE GENOMIC DNA]</scope>
    <source>
        <strain evidence="1 2">UMSS2</strain>
    </source>
</reference>
<evidence type="ECO:0000313" key="1">
    <source>
        <dbReference type="EMBL" id="MEI7104055.1"/>
    </source>
</evidence>
<organism evidence="1 2">
    <name type="scientific">Pectobacterium versatile</name>
    <dbReference type="NCBI Taxonomy" id="2488639"/>
    <lineage>
        <taxon>Bacteria</taxon>
        <taxon>Pseudomonadati</taxon>
        <taxon>Pseudomonadota</taxon>
        <taxon>Gammaproteobacteria</taxon>
        <taxon>Enterobacterales</taxon>
        <taxon>Pectobacteriaceae</taxon>
        <taxon>Pectobacterium</taxon>
    </lineage>
</organism>
<name>A0ABU8K2S5_9GAMM</name>
<dbReference type="EMBL" id="JBBBON010000018">
    <property type="protein sequence ID" value="MEI7104055.1"/>
    <property type="molecule type" value="Genomic_DNA"/>
</dbReference>
<proteinExistence type="predicted"/>